<dbReference type="STRING" id="5722.A2DXC1"/>
<reference evidence="2" key="2">
    <citation type="journal article" date="2007" name="Science">
        <title>Draft genome sequence of the sexually transmitted pathogen Trichomonas vaginalis.</title>
        <authorList>
            <person name="Carlton J.M."/>
            <person name="Hirt R.P."/>
            <person name="Silva J.C."/>
            <person name="Delcher A.L."/>
            <person name="Schatz M."/>
            <person name="Zhao Q."/>
            <person name="Wortman J.R."/>
            <person name="Bidwell S.L."/>
            <person name="Alsmark U.C.M."/>
            <person name="Besteiro S."/>
            <person name="Sicheritz-Ponten T."/>
            <person name="Noel C.J."/>
            <person name="Dacks J.B."/>
            <person name="Foster P.G."/>
            <person name="Simillion C."/>
            <person name="Van de Peer Y."/>
            <person name="Miranda-Saavedra D."/>
            <person name="Barton G.J."/>
            <person name="Westrop G.D."/>
            <person name="Mueller S."/>
            <person name="Dessi D."/>
            <person name="Fiori P.L."/>
            <person name="Ren Q."/>
            <person name="Paulsen I."/>
            <person name="Zhang H."/>
            <person name="Bastida-Corcuera F.D."/>
            <person name="Simoes-Barbosa A."/>
            <person name="Brown M.T."/>
            <person name="Hayes R.D."/>
            <person name="Mukherjee M."/>
            <person name="Okumura C.Y."/>
            <person name="Schneider R."/>
            <person name="Smith A.J."/>
            <person name="Vanacova S."/>
            <person name="Villalvazo M."/>
            <person name="Haas B.J."/>
            <person name="Pertea M."/>
            <person name="Feldblyum T.V."/>
            <person name="Utterback T.R."/>
            <person name="Shu C.L."/>
            <person name="Osoegawa K."/>
            <person name="de Jong P.J."/>
            <person name="Hrdy I."/>
            <person name="Horvathova L."/>
            <person name="Zubacova Z."/>
            <person name="Dolezal P."/>
            <person name="Malik S.B."/>
            <person name="Logsdon J.M. Jr."/>
            <person name="Henze K."/>
            <person name="Gupta A."/>
            <person name="Wang C.C."/>
            <person name="Dunne R.L."/>
            <person name="Upcroft J.A."/>
            <person name="Upcroft P."/>
            <person name="White O."/>
            <person name="Salzberg S.L."/>
            <person name="Tang P."/>
            <person name="Chiu C.-H."/>
            <person name="Lee Y.-S."/>
            <person name="Embley T.M."/>
            <person name="Coombs G.H."/>
            <person name="Mottram J.C."/>
            <person name="Tachezy J."/>
            <person name="Fraser-Liggett C.M."/>
            <person name="Johnson P.J."/>
        </authorList>
    </citation>
    <scope>NUCLEOTIDE SEQUENCE [LARGE SCALE GENOMIC DNA]</scope>
    <source>
        <strain evidence="2">G3</strain>
    </source>
</reference>
<feature type="repeat" description="ANK" evidence="1">
    <location>
        <begin position="285"/>
        <end position="317"/>
    </location>
</feature>
<dbReference type="SMR" id="A2DXC1"/>
<dbReference type="PANTHER" id="PTHR44207:SF2">
    <property type="entry name" value="REPEAT PROTEIN, PUTATIVE-RELATED"/>
    <property type="match status" value="1"/>
</dbReference>
<dbReference type="VEuPathDB" id="TrichDB:TVAGG3_0672740"/>
<organism evidence="2 3">
    <name type="scientific">Trichomonas vaginalis (strain ATCC PRA-98 / G3)</name>
    <dbReference type="NCBI Taxonomy" id="412133"/>
    <lineage>
        <taxon>Eukaryota</taxon>
        <taxon>Metamonada</taxon>
        <taxon>Parabasalia</taxon>
        <taxon>Trichomonadida</taxon>
        <taxon>Trichomonadidae</taxon>
        <taxon>Trichomonas</taxon>
    </lineage>
</organism>
<dbReference type="InterPro" id="IPR036770">
    <property type="entry name" value="Ankyrin_rpt-contain_sf"/>
</dbReference>
<protein>
    <submittedName>
        <fullName evidence="2">Uncharacterized protein</fullName>
    </submittedName>
</protein>
<dbReference type="InterPro" id="IPR002110">
    <property type="entry name" value="Ankyrin_rpt"/>
</dbReference>
<dbReference type="OrthoDB" id="341259at2759"/>
<feature type="repeat" description="ANK" evidence="1">
    <location>
        <begin position="419"/>
        <end position="451"/>
    </location>
</feature>
<sequence>MDDLIFLENQLCDISNNSIGSLKELIKNKYMYMKEDIFYFLVDLAKIRSLYFNLIMELIKLVMPENPIVSHSSFTYYLMENGLLKGENFVISSSPMNFNKTELPFSEDSIGYSIMNDDVSSFSSFLCDFNELEFDVDYKSKDRKETVLELAAHSGSVKIFKYLMLNGMKLNEKIPNFAIKGGNTEILEILLQNGFSFQNYLLKAVKYHRNDAAQWILQSYNLNPDKLGPFCLAHRNLSLFIENGYDFNVRDFANRNSLMISVEKRNLELTKFLIKKFDINEFDNFGLTALMIACNNGNLNLVKYLIDNGADVNIKSETGYKSLLFNKGMNDETHNLSKYIKENEMTMDSLGYDGTTALLCAANCGYADICKYLIEKGCEINCYDSHRKNALLHAVSMRNVELTKILIENGIDLDFQDIAGKTALHYTALVNDVEIGKMLIMSGANPRIVDAHGDIPVTVAARSESREWVDEICNCIMELRKRNKL</sequence>
<dbReference type="eggNOG" id="KOG0504">
    <property type="taxonomic scope" value="Eukaryota"/>
</dbReference>
<dbReference type="VEuPathDB" id="TrichDB:TVAG_397340"/>
<gene>
    <name evidence="2" type="ORF">TVAG_397340</name>
</gene>
<dbReference type="SUPFAM" id="SSF48403">
    <property type="entry name" value="Ankyrin repeat"/>
    <property type="match status" value="1"/>
</dbReference>
<proteinExistence type="predicted"/>
<reference evidence="2" key="1">
    <citation type="submission" date="2006-10" db="EMBL/GenBank/DDBJ databases">
        <authorList>
            <person name="Amadeo P."/>
            <person name="Zhao Q."/>
            <person name="Wortman J."/>
            <person name="Fraser-Liggett C."/>
            <person name="Carlton J."/>
        </authorList>
    </citation>
    <scope>NUCLEOTIDE SEQUENCE</scope>
    <source>
        <strain evidence="2">G3</strain>
    </source>
</reference>
<dbReference type="RefSeq" id="XP_001327226.1">
    <property type="nucleotide sequence ID" value="XM_001327191.1"/>
</dbReference>
<dbReference type="AlphaFoldDB" id="A2DXC1"/>
<dbReference type="PANTHER" id="PTHR44207">
    <property type="entry name" value="SURFACE ANTIGEN BSPA-LIKE-RELATED"/>
    <property type="match status" value="1"/>
</dbReference>
<keyword evidence="3" id="KW-1185">Reference proteome</keyword>
<dbReference type="Proteomes" id="UP000001542">
    <property type="component" value="Unassembled WGS sequence"/>
</dbReference>
<feature type="repeat" description="ANK" evidence="1">
    <location>
        <begin position="353"/>
        <end position="385"/>
    </location>
</feature>
<evidence type="ECO:0000313" key="3">
    <source>
        <dbReference type="Proteomes" id="UP000001542"/>
    </source>
</evidence>
<dbReference type="PROSITE" id="PS50297">
    <property type="entry name" value="ANK_REP_REGION"/>
    <property type="match status" value="3"/>
</dbReference>
<dbReference type="Pfam" id="PF12796">
    <property type="entry name" value="Ank_2"/>
    <property type="match status" value="2"/>
</dbReference>
<dbReference type="Pfam" id="PF00023">
    <property type="entry name" value="Ank"/>
    <property type="match status" value="1"/>
</dbReference>
<dbReference type="InParanoid" id="A2DXC1"/>
<dbReference type="KEGG" id="tva:4773002"/>
<evidence type="ECO:0000256" key="1">
    <source>
        <dbReference type="PROSITE-ProRule" id="PRU00023"/>
    </source>
</evidence>
<name>A2DXC1_TRIV3</name>
<dbReference type="EMBL" id="DS113262">
    <property type="protein sequence ID" value="EAY15003.1"/>
    <property type="molecule type" value="Genomic_DNA"/>
</dbReference>
<evidence type="ECO:0000313" key="2">
    <source>
        <dbReference type="EMBL" id="EAY15003.1"/>
    </source>
</evidence>
<dbReference type="SMART" id="SM00248">
    <property type="entry name" value="ANK"/>
    <property type="match status" value="6"/>
</dbReference>
<dbReference type="PROSITE" id="PS50088">
    <property type="entry name" value="ANK_REPEAT"/>
    <property type="match status" value="4"/>
</dbReference>
<dbReference type="Gene3D" id="1.25.40.20">
    <property type="entry name" value="Ankyrin repeat-containing domain"/>
    <property type="match status" value="3"/>
</dbReference>
<accession>A2DXC1</accession>
<feature type="repeat" description="ANK" evidence="1">
    <location>
        <begin position="386"/>
        <end position="418"/>
    </location>
</feature>
<keyword evidence="1" id="KW-0040">ANK repeat</keyword>